<keyword evidence="2" id="KW-0433">Leucine-rich repeat</keyword>
<dbReference type="PROSITE" id="PS50103">
    <property type="entry name" value="ZF_C3H1"/>
    <property type="match status" value="1"/>
</dbReference>
<dbReference type="Pfam" id="PF01302">
    <property type="entry name" value="CAP_GLY"/>
    <property type="match status" value="1"/>
</dbReference>
<dbReference type="AlphaFoldDB" id="A0A5N6JS74"/>
<dbReference type="Gene3D" id="3.80.10.10">
    <property type="entry name" value="Ribonuclease Inhibitor"/>
    <property type="match status" value="2"/>
</dbReference>
<dbReference type="PANTHER" id="PTHR45973:SF23">
    <property type="entry name" value="PROTEIN PHOSPHATASE 1 REGULATORY SUBUNIT 7"/>
    <property type="match status" value="1"/>
</dbReference>
<evidence type="ECO:0000313" key="9">
    <source>
        <dbReference type="EMBL" id="KAB8291141.1"/>
    </source>
</evidence>
<feature type="region of interest" description="Disordered" evidence="6">
    <location>
        <begin position="981"/>
        <end position="1017"/>
    </location>
</feature>
<reference evidence="9 10" key="1">
    <citation type="submission" date="2019-06" db="EMBL/GenBank/DDBJ databases">
        <title>Genome Sequence of the Brown Rot Fungal Pathogen Monilinia laxa.</title>
        <authorList>
            <person name="De Miccolis Angelini R.M."/>
            <person name="Landi L."/>
            <person name="Abate D."/>
            <person name="Pollastro S."/>
            <person name="Romanazzi G."/>
            <person name="Faretra F."/>
        </authorList>
    </citation>
    <scope>NUCLEOTIDE SEQUENCE [LARGE SCALE GENOMIC DNA]</scope>
    <source>
        <strain evidence="9 10">Mlax316</strain>
    </source>
</reference>
<dbReference type="SMART" id="SM01052">
    <property type="entry name" value="CAP_GLY"/>
    <property type="match status" value="1"/>
</dbReference>
<gene>
    <name evidence="9" type="ORF">EYC80_009829</name>
</gene>
<evidence type="ECO:0000259" key="8">
    <source>
        <dbReference type="PROSITE" id="PS50245"/>
    </source>
</evidence>
<feature type="region of interest" description="Disordered" evidence="6">
    <location>
        <begin position="911"/>
        <end position="965"/>
    </location>
</feature>
<protein>
    <submittedName>
        <fullName evidence="9">Uncharacterized protein</fullName>
    </submittedName>
</protein>
<dbReference type="InterPro" id="IPR050576">
    <property type="entry name" value="Cilia_flagella_integrity"/>
</dbReference>
<dbReference type="InterPro" id="IPR001611">
    <property type="entry name" value="Leu-rich_rpt"/>
</dbReference>
<evidence type="ECO:0000256" key="3">
    <source>
        <dbReference type="ARBA" id="ARBA00022737"/>
    </source>
</evidence>
<feature type="compositionally biased region" description="Low complexity" evidence="6">
    <location>
        <begin position="749"/>
        <end position="761"/>
    </location>
</feature>
<dbReference type="SUPFAM" id="SSF52047">
    <property type="entry name" value="RNI-like"/>
    <property type="match status" value="1"/>
</dbReference>
<comment type="caution">
    <text evidence="9">The sequence shown here is derived from an EMBL/GenBank/DDBJ whole genome shotgun (WGS) entry which is preliminary data.</text>
</comment>
<dbReference type="Gene3D" id="2.30.30.190">
    <property type="entry name" value="CAP Gly-rich-like domain"/>
    <property type="match status" value="1"/>
</dbReference>
<dbReference type="InterPro" id="IPR000938">
    <property type="entry name" value="CAP-Gly_domain"/>
</dbReference>
<feature type="compositionally biased region" description="Polar residues" evidence="6">
    <location>
        <begin position="769"/>
        <end position="790"/>
    </location>
</feature>
<dbReference type="OrthoDB" id="5273213at2759"/>
<feature type="compositionally biased region" description="Basic and acidic residues" evidence="6">
    <location>
        <begin position="861"/>
        <end position="885"/>
    </location>
</feature>
<dbReference type="SUPFAM" id="SSF74924">
    <property type="entry name" value="Cap-Gly domain"/>
    <property type="match status" value="1"/>
</dbReference>
<keyword evidence="10" id="KW-1185">Reference proteome</keyword>
<dbReference type="InterPro" id="IPR036859">
    <property type="entry name" value="CAP-Gly_dom_sf"/>
</dbReference>
<evidence type="ECO:0000256" key="2">
    <source>
        <dbReference type="ARBA" id="ARBA00022614"/>
    </source>
</evidence>
<keyword evidence="5" id="KW-0479">Metal-binding</keyword>
<feature type="compositionally biased region" description="Basic and acidic residues" evidence="6">
    <location>
        <begin position="916"/>
        <end position="965"/>
    </location>
</feature>
<dbReference type="GO" id="GO:0005634">
    <property type="term" value="C:nucleus"/>
    <property type="evidence" value="ECO:0007669"/>
    <property type="project" value="UniProtKB-SubCell"/>
</dbReference>
<evidence type="ECO:0000256" key="4">
    <source>
        <dbReference type="ARBA" id="ARBA00023242"/>
    </source>
</evidence>
<dbReference type="PANTHER" id="PTHR45973">
    <property type="entry name" value="PROTEIN PHOSPHATASE 1 REGULATORY SUBUNIT SDS22-RELATED"/>
    <property type="match status" value="1"/>
</dbReference>
<evidence type="ECO:0000256" key="6">
    <source>
        <dbReference type="SAM" id="MobiDB-lite"/>
    </source>
</evidence>
<feature type="zinc finger region" description="C3H1-type" evidence="5">
    <location>
        <begin position="786"/>
        <end position="815"/>
    </location>
</feature>
<evidence type="ECO:0000256" key="5">
    <source>
        <dbReference type="PROSITE-ProRule" id="PRU00723"/>
    </source>
</evidence>
<keyword evidence="3" id="KW-0677">Repeat</keyword>
<feature type="domain" description="C3H1-type" evidence="7">
    <location>
        <begin position="786"/>
        <end position="815"/>
    </location>
</feature>
<accession>A0A5N6JS74</accession>
<dbReference type="InterPro" id="IPR032675">
    <property type="entry name" value="LRR_dom_sf"/>
</dbReference>
<keyword evidence="5" id="KW-0863">Zinc-finger</keyword>
<dbReference type="PROSITE" id="PS50245">
    <property type="entry name" value="CAP_GLY_2"/>
    <property type="match status" value="1"/>
</dbReference>
<feature type="region of interest" description="Disordered" evidence="6">
    <location>
        <begin position="742"/>
        <end position="790"/>
    </location>
</feature>
<name>A0A5N6JS74_MONLA</name>
<keyword evidence="5" id="KW-0862">Zinc</keyword>
<comment type="subcellular location">
    <subcellularLocation>
        <location evidence="1">Nucleus</location>
    </subcellularLocation>
</comment>
<evidence type="ECO:0000256" key="1">
    <source>
        <dbReference type="ARBA" id="ARBA00004123"/>
    </source>
</evidence>
<organism evidence="9 10">
    <name type="scientific">Monilinia laxa</name>
    <name type="common">Brown rot fungus</name>
    <name type="synonym">Sclerotinia laxa</name>
    <dbReference type="NCBI Taxonomy" id="61186"/>
    <lineage>
        <taxon>Eukaryota</taxon>
        <taxon>Fungi</taxon>
        <taxon>Dikarya</taxon>
        <taxon>Ascomycota</taxon>
        <taxon>Pezizomycotina</taxon>
        <taxon>Leotiomycetes</taxon>
        <taxon>Helotiales</taxon>
        <taxon>Sclerotiniaceae</taxon>
        <taxon>Monilinia</taxon>
    </lineage>
</organism>
<feature type="region of interest" description="Disordered" evidence="6">
    <location>
        <begin position="861"/>
        <end position="890"/>
    </location>
</feature>
<dbReference type="InterPro" id="IPR000571">
    <property type="entry name" value="Znf_CCCH"/>
</dbReference>
<evidence type="ECO:0000313" key="10">
    <source>
        <dbReference type="Proteomes" id="UP000326757"/>
    </source>
</evidence>
<feature type="compositionally biased region" description="Basic and acidic residues" evidence="6">
    <location>
        <begin position="993"/>
        <end position="1017"/>
    </location>
</feature>
<evidence type="ECO:0000259" key="7">
    <source>
        <dbReference type="PROSITE" id="PS50103"/>
    </source>
</evidence>
<keyword evidence="4" id="KW-0539">Nucleus</keyword>
<dbReference type="PROSITE" id="PS51450">
    <property type="entry name" value="LRR"/>
    <property type="match status" value="2"/>
</dbReference>
<sequence length="1017" mass="113807">MTHNHNYRVGQRVSFQGQLCTIRYIGEVKDTEKEWLGVEWDDPSRGKNDGKGYFECLSKAPTPASFIRPTRKPDPEQSFVEAVFHKYASGDAINPGKQIVISGKVAEEVGFDKIAEQQARVHELKIVLVDGQRINRAHTKLHTTEASDTSAVDLTVAEACPSIVELDLSRNLFETLDEVEKICEQLKNLKTLRLNGNRLMLDSSKILNDVVPGSVEEVFNKIKSLELDATLIDWSDLCILMQRFISTISLTASSNSFQKLTTPITNCSLTSLTLEYNELTLLTDLEVLTHLTSLESLLLKGNKIYATGTMTGSGAVKTFAPLVFNKKLSYIDLSSNKINDWGFVDELVHIFPGMTSLRLSKNPLYPESSSLSTMGSLNEESMLTLARLGNLQKFNFSSITPQDRNNAELFYLSEIGKELGAVESIYESTVLARHKRYKDLCDLHGPPVVARKEEAEINPAFLEARLIKFTFYIPAKLGSDQTEITLVKEIPKTFNIYRVKGIVGRFLACRPWSLRLIWETGEWDPVAGFEDVDEYSSDEDKGVSQIGAASRMKSKTEGSDSGVKVDQIVGQSHEQSGKFMKREVELEDTTKDVGLLVNEMEARTIMSAKPSKRDVSARNATARDLSISARDLSPQGPRPGHFIVRKSGEVVPLVAVDELPLGVDLIGVPRSLDLVETGGMLNLGLQGGEGVFYRLVGLEEDDEDEIDNRGRDMIETGSSGPDTAVSSSLLLPIRYQASVSPASAQTKAQSSRLQSSGLSTSIHAPSPSPTTTRINQHATPSSGHKQTQQQTCRHWCTHNRRCKWGEDCHYKHEMPRTRFELGLIGLNDWPGWFKAENLGFFPKFVNGRSGGRSMERLRDLGGGMERKERDRGERGAVSRDGREKGTGMGILEGERVLERLRDMEKLLRVKRAAAGKGRERDERKGEGRIGDEKKTREKEREDKLDVRKAETKKQRERMREERIREKEATDKIVRCDLEEARKWEDESEDVSEDECKGEKKRENGKGTGVEKENLVDV</sequence>
<proteinExistence type="predicted"/>
<feature type="domain" description="CAP-Gly" evidence="8">
    <location>
        <begin position="26"/>
        <end position="68"/>
    </location>
</feature>
<feature type="region of interest" description="Disordered" evidence="6">
    <location>
        <begin position="540"/>
        <end position="563"/>
    </location>
</feature>
<dbReference type="EMBL" id="VIGI01000015">
    <property type="protein sequence ID" value="KAB8291141.1"/>
    <property type="molecule type" value="Genomic_DNA"/>
</dbReference>
<dbReference type="GO" id="GO:0008270">
    <property type="term" value="F:zinc ion binding"/>
    <property type="evidence" value="ECO:0007669"/>
    <property type="project" value="UniProtKB-KW"/>
</dbReference>
<dbReference type="Proteomes" id="UP000326757">
    <property type="component" value="Unassembled WGS sequence"/>
</dbReference>